<dbReference type="AlphaFoldDB" id="A0A670ZLQ7"/>
<dbReference type="FunFam" id="2.60.40.10:FF:000735">
    <property type="entry name" value="V-set and transmembrane domain containing 2 like"/>
    <property type="match status" value="1"/>
</dbReference>
<keyword evidence="1" id="KW-0732">Signal</keyword>
<feature type="compositionally biased region" description="Basic and acidic residues" evidence="5">
    <location>
        <begin position="267"/>
        <end position="276"/>
    </location>
</feature>
<dbReference type="PANTHER" id="PTHR12207">
    <property type="entry name" value="V-SET AND TRANSMEMBRANE DOMAIN-CONTAINING PROTEIN"/>
    <property type="match status" value="1"/>
</dbReference>
<dbReference type="Gene3D" id="2.60.40.10">
    <property type="entry name" value="Immunoglobulins"/>
    <property type="match status" value="1"/>
</dbReference>
<evidence type="ECO:0000259" key="6">
    <source>
        <dbReference type="PROSITE" id="PS50835"/>
    </source>
</evidence>
<dbReference type="GeneTree" id="ENSGT00940000159381"/>
<keyword evidence="3" id="KW-0393">Immunoglobulin domain</keyword>
<dbReference type="GO" id="GO:0005576">
    <property type="term" value="C:extracellular region"/>
    <property type="evidence" value="ECO:0007669"/>
    <property type="project" value="UniProtKB-ARBA"/>
</dbReference>
<dbReference type="InterPro" id="IPR013106">
    <property type="entry name" value="Ig_V-set"/>
</dbReference>
<reference evidence="7" key="1">
    <citation type="submission" date="2025-08" db="UniProtKB">
        <authorList>
            <consortium name="Ensembl"/>
        </authorList>
    </citation>
    <scope>IDENTIFICATION</scope>
</reference>
<dbReference type="InterPro" id="IPR051102">
    <property type="entry name" value="IgSF_V-set/TM_domain"/>
</dbReference>
<dbReference type="PANTHER" id="PTHR12207:SF31">
    <property type="entry name" value="V-SET AND TRANSMEMBRANE DOMAIN-CONTAINING PROTEIN 2-LIKE PROTEIN"/>
    <property type="match status" value="1"/>
</dbReference>
<evidence type="ECO:0000256" key="1">
    <source>
        <dbReference type="ARBA" id="ARBA00022729"/>
    </source>
</evidence>
<evidence type="ECO:0000313" key="8">
    <source>
        <dbReference type="Proteomes" id="UP000472273"/>
    </source>
</evidence>
<evidence type="ECO:0000256" key="5">
    <source>
        <dbReference type="SAM" id="MobiDB-lite"/>
    </source>
</evidence>
<proteinExistence type="predicted"/>
<dbReference type="Pfam" id="PF07686">
    <property type="entry name" value="V-set"/>
    <property type="match status" value="1"/>
</dbReference>
<accession>A0A670ZLQ7</accession>
<gene>
    <name evidence="7" type="primary">VSTM2L</name>
</gene>
<dbReference type="SMART" id="SM00409">
    <property type="entry name" value="IG"/>
    <property type="match status" value="1"/>
</dbReference>
<name>A0A670ZLQ7_PSETE</name>
<keyword evidence="8" id="KW-1185">Reference proteome</keyword>
<dbReference type="InterPro" id="IPR007110">
    <property type="entry name" value="Ig-like_dom"/>
</dbReference>
<evidence type="ECO:0000313" key="7">
    <source>
        <dbReference type="Ensembl" id="ENSPTXP00000023660.1"/>
    </source>
</evidence>
<dbReference type="InterPro" id="IPR013783">
    <property type="entry name" value="Ig-like_fold"/>
</dbReference>
<organism evidence="7 8">
    <name type="scientific">Pseudonaja textilis</name>
    <name type="common">Eastern brown snake</name>
    <dbReference type="NCBI Taxonomy" id="8673"/>
    <lineage>
        <taxon>Eukaryota</taxon>
        <taxon>Metazoa</taxon>
        <taxon>Chordata</taxon>
        <taxon>Craniata</taxon>
        <taxon>Vertebrata</taxon>
        <taxon>Euteleostomi</taxon>
        <taxon>Lepidosauria</taxon>
        <taxon>Squamata</taxon>
        <taxon>Bifurcata</taxon>
        <taxon>Unidentata</taxon>
        <taxon>Episquamata</taxon>
        <taxon>Toxicofera</taxon>
        <taxon>Serpentes</taxon>
        <taxon>Colubroidea</taxon>
        <taxon>Elapidae</taxon>
        <taxon>Hydrophiinae</taxon>
        <taxon>Pseudonaja</taxon>
    </lineage>
</organism>
<evidence type="ECO:0000256" key="4">
    <source>
        <dbReference type="ARBA" id="ARBA00070407"/>
    </source>
</evidence>
<evidence type="ECO:0000256" key="3">
    <source>
        <dbReference type="ARBA" id="ARBA00023319"/>
    </source>
</evidence>
<dbReference type="Ensembl" id="ENSPTXT00000024393.1">
    <property type="protein sequence ID" value="ENSPTXP00000023660.1"/>
    <property type="gene ID" value="ENSPTXG00000016453.1"/>
</dbReference>
<evidence type="ECO:0000256" key="2">
    <source>
        <dbReference type="ARBA" id="ARBA00023157"/>
    </source>
</evidence>
<feature type="region of interest" description="Disordered" evidence="5">
    <location>
        <begin position="203"/>
        <end position="276"/>
    </location>
</feature>
<dbReference type="GO" id="GO:0016020">
    <property type="term" value="C:membrane"/>
    <property type="evidence" value="ECO:0007669"/>
    <property type="project" value="TreeGrafter"/>
</dbReference>
<reference evidence="7" key="2">
    <citation type="submission" date="2025-09" db="UniProtKB">
        <authorList>
            <consortium name="Ensembl"/>
        </authorList>
    </citation>
    <scope>IDENTIFICATION</scope>
</reference>
<sequence>MGGNSIKERSNLELRRNFVTGRTIHQWNCSPPEILGTLRHWRLLRRDWRATRLKWDRVSSFFTETPHDMTARAGEDVEMACSFRGSSSPSYSLEIQWWYVRTHKDWTEKENWDNNNQARQNTHGWKDVVKVAGSNISHKLRLSRVKPADEGTYECRVIDFSDRQARHHKAKAYLRVEAEDSGGGGGGGRPLQETQLLLLAAGQSPPERGRPAAPPPPPPPPPAGGGVPRPPGAGPPPPVLLLLLLLPPPRPELLDRGGGRPLLRPRAATERSPRTC</sequence>
<keyword evidence="2" id="KW-1015">Disulfide bond</keyword>
<dbReference type="SUPFAM" id="SSF48726">
    <property type="entry name" value="Immunoglobulin"/>
    <property type="match status" value="1"/>
</dbReference>
<feature type="domain" description="Ig-like" evidence="6">
    <location>
        <begin position="60"/>
        <end position="157"/>
    </location>
</feature>
<protein>
    <recommendedName>
        <fullName evidence="4">V-set and transmembrane domain-containing protein 2-like protein</fullName>
    </recommendedName>
</protein>
<dbReference type="Proteomes" id="UP000472273">
    <property type="component" value="Unplaced"/>
</dbReference>
<feature type="compositionally biased region" description="Pro residues" evidence="5">
    <location>
        <begin position="212"/>
        <end position="239"/>
    </location>
</feature>
<dbReference type="GO" id="GO:0043524">
    <property type="term" value="P:negative regulation of neuron apoptotic process"/>
    <property type="evidence" value="ECO:0007669"/>
    <property type="project" value="UniProtKB-ARBA"/>
</dbReference>
<dbReference type="PROSITE" id="PS50835">
    <property type="entry name" value="IG_LIKE"/>
    <property type="match status" value="1"/>
</dbReference>
<dbReference type="InterPro" id="IPR003599">
    <property type="entry name" value="Ig_sub"/>
</dbReference>
<dbReference type="InterPro" id="IPR036179">
    <property type="entry name" value="Ig-like_dom_sf"/>
</dbReference>